<dbReference type="InterPro" id="IPR050652">
    <property type="entry name" value="AN1_A20_ZnFinger"/>
</dbReference>
<evidence type="ECO:0000256" key="2">
    <source>
        <dbReference type="ARBA" id="ARBA00022723"/>
    </source>
</evidence>
<dbReference type="Proteomes" id="UP001188597">
    <property type="component" value="Unassembled WGS sequence"/>
</dbReference>
<proteinExistence type="predicted"/>
<feature type="non-terminal residue" evidence="9">
    <location>
        <position position="187"/>
    </location>
</feature>
<dbReference type="Pfam" id="PF01428">
    <property type="entry name" value="zf-AN1"/>
    <property type="match status" value="1"/>
</dbReference>
<keyword evidence="2" id="KW-0479">Metal-binding</keyword>
<dbReference type="SMART" id="SM00259">
    <property type="entry name" value="ZnF_A20"/>
    <property type="match status" value="1"/>
</dbReference>
<dbReference type="PROSITE" id="PS51039">
    <property type="entry name" value="ZF_AN1"/>
    <property type="match status" value="1"/>
</dbReference>
<organism evidence="9 10">
    <name type="scientific">Escallonia herrerae</name>
    <dbReference type="NCBI Taxonomy" id="1293975"/>
    <lineage>
        <taxon>Eukaryota</taxon>
        <taxon>Viridiplantae</taxon>
        <taxon>Streptophyta</taxon>
        <taxon>Embryophyta</taxon>
        <taxon>Tracheophyta</taxon>
        <taxon>Spermatophyta</taxon>
        <taxon>Magnoliopsida</taxon>
        <taxon>eudicotyledons</taxon>
        <taxon>Gunneridae</taxon>
        <taxon>Pentapetalae</taxon>
        <taxon>asterids</taxon>
        <taxon>campanulids</taxon>
        <taxon>Escalloniales</taxon>
        <taxon>Escalloniaceae</taxon>
        <taxon>Escallonia</taxon>
    </lineage>
</organism>
<evidence type="ECO:0000313" key="10">
    <source>
        <dbReference type="Proteomes" id="UP001188597"/>
    </source>
</evidence>
<evidence type="ECO:0000256" key="4">
    <source>
        <dbReference type="ARBA" id="ARBA00022833"/>
    </source>
</evidence>
<dbReference type="Gene3D" id="1.20.5.4770">
    <property type="match status" value="1"/>
</dbReference>
<dbReference type="GO" id="GO:0008270">
    <property type="term" value="F:zinc ion binding"/>
    <property type="evidence" value="ECO:0007669"/>
    <property type="project" value="UniProtKB-KW"/>
</dbReference>
<protein>
    <recommendedName>
        <fullName evidence="11">Zinc finger A20 and AN1 domain-containing stress-associated protein 1</fullName>
    </recommendedName>
</protein>
<feature type="region of interest" description="Disordered" evidence="6">
    <location>
        <begin position="1"/>
        <end position="27"/>
    </location>
</feature>
<evidence type="ECO:0000313" key="9">
    <source>
        <dbReference type="EMBL" id="KAK3012971.1"/>
    </source>
</evidence>
<dbReference type="Pfam" id="PF01754">
    <property type="entry name" value="zf-A20"/>
    <property type="match status" value="1"/>
</dbReference>
<dbReference type="SUPFAM" id="SSF57716">
    <property type="entry name" value="Glucocorticoid receptor-like (DNA-binding domain)"/>
    <property type="match status" value="1"/>
</dbReference>
<dbReference type="Gene3D" id="4.10.1110.10">
    <property type="entry name" value="AN1-like Zinc finger"/>
    <property type="match status" value="1"/>
</dbReference>
<dbReference type="InterPro" id="IPR000058">
    <property type="entry name" value="Znf_AN1"/>
</dbReference>
<evidence type="ECO:0008006" key="11">
    <source>
        <dbReference type="Google" id="ProtNLM"/>
    </source>
</evidence>
<dbReference type="GO" id="GO:0043161">
    <property type="term" value="P:proteasome-mediated ubiquitin-dependent protein catabolic process"/>
    <property type="evidence" value="ECO:0007669"/>
    <property type="project" value="TreeGrafter"/>
</dbReference>
<dbReference type="InterPro" id="IPR035896">
    <property type="entry name" value="AN1-like_Znf"/>
</dbReference>
<dbReference type="AlphaFoldDB" id="A0AA88VPM0"/>
<evidence type="ECO:0000256" key="6">
    <source>
        <dbReference type="SAM" id="MobiDB-lite"/>
    </source>
</evidence>
<dbReference type="GO" id="GO:0003677">
    <property type="term" value="F:DNA binding"/>
    <property type="evidence" value="ECO:0007669"/>
    <property type="project" value="InterPro"/>
</dbReference>
<feature type="non-terminal residue" evidence="9">
    <location>
        <position position="1"/>
    </location>
</feature>
<evidence type="ECO:0000256" key="3">
    <source>
        <dbReference type="ARBA" id="ARBA00022771"/>
    </source>
</evidence>
<feature type="domain" description="A20-type" evidence="7">
    <location>
        <begin position="30"/>
        <end position="64"/>
    </location>
</feature>
<evidence type="ECO:0000259" key="8">
    <source>
        <dbReference type="PROSITE" id="PS51039"/>
    </source>
</evidence>
<gene>
    <name evidence="9" type="ORF">RJ639_010426</name>
</gene>
<keyword evidence="4" id="KW-0862">Zinc</keyword>
<evidence type="ECO:0000256" key="5">
    <source>
        <dbReference type="PROSITE-ProRule" id="PRU00449"/>
    </source>
</evidence>
<dbReference type="InterPro" id="IPR002653">
    <property type="entry name" value="Znf_A20"/>
</dbReference>
<comment type="function">
    <text evidence="1">May be involved in environmental stress response.</text>
</comment>
<keyword evidence="3 5" id="KW-0863">Zinc-finger</keyword>
<dbReference type="PROSITE" id="PS51036">
    <property type="entry name" value="ZF_A20"/>
    <property type="match status" value="1"/>
</dbReference>
<evidence type="ECO:0000259" key="7">
    <source>
        <dbReference type="PROSITE" id="PS51036"/>
    </source>
</evidence>
<accession>A0AA88VPM0</accession>
<evidence type="ECO:0000256" key="1">
    <source>
        <dbReference type="ARBA" id="ARBA00003732"/>
    </source>
</evidence>
<reference evidence="9" key="1">
    <citation type="submission" date="2022-12" db="EMBL/GenBank/DDBJ databases">
        <title>Draft genome assemblies for two species of Escallonia (Escalloniales).</title>
        <authorList>
            <person name="Chanderbali A."/>
            <person name="Dervinis C."/>
            <person name="Anghel I."/>
            <person name="Soltis D."/>
            <person name="Soltis P."/>
            <person name="Zapata F."/>
        </authorList>
    </citation>
    <scope>NUCLEOTIDE SEQUENCE</scope>
    <source>
        <strain evidence="9">UCBG64.0493</strain>
        <tissue evidence="9">Leaf</tissue>
    </source>
</reference>
<dbReference type="SMART" id="SM00154">
    <property type="entry name" value="ZnF_AN1"/>
    <property type="match status" value="1"/>
</dbReference>
<feature type="domain" description="AN1-type" evidence="8">
    <location>
        <begin position="126"/>
        <end position="172"/>
    </location>
</feature>
<sequence length="187" mass="19986">YFRFDQSAKRKRKMGSDGKNQMNDGTGIPPSEPVLCANGCGFFGSPANMNLCSKCFRDMRITEEQAVSAQAAMDSAQAAMEKVVSQNQKGQATPVADGFCLDTHVGSSSAAESPAAVLSEPESVEPGSANRCFCCRKKVGVLGFKCKCGRTFCGNHRYPEKHECGVDFKTIGRSAIAKANPVLAVMK</sequence>
<dbReference type="SUPFAM" id="SSF118310">
    <property type="entry name" value="AN1-like Zinc finger"/>
    <property type="match status" value="1"/>
</dbReference>
<keyword evidence="10" id="KW-1185">Reference proteome</keyword>
<dbReference type="PANTHER" id="PTHR10634">
    <property type="entry name" value="AN1-TYPE ZINC FINGER PROTEIN"/>
    <property type="match status" value="1"/>
</dbReference>
<comment type="caution">
    <text evidence="9">The sequence shown here is derived from an EMBL/GenBank/DDBJ whole genome shotgun (WGS) entry which is preliminary data.</text>
</comment>
<dbReference type="PANTHER" id="PTHR10634:SF97">
    <property type="entry name" value="ZINC FINGER A20 AND AN1 DOMAIN-CONTAINING STRESS-ASSOCIATED PROTEIN 9"/>
    <property type="match status" value="1"/>
</dbReference>
<dbReference type="FunFam" id="4.10.1110.10:FF:000001">
    <property type="entry name" value="Zinc finger AN1-type containing 6"/>
    <property type="match status" value="1"/>
</dbReference>
<name>A0AA88VPM0_9ASTE</name>
<dbReference type="EMBL" id="JAVXUP010001331">
    <property type="protein sequence ID" value="KAK3012971.1"/>
    <property type="molecule type" value="Genomic_DNA"/>
</dbReference>